<keyword evidence="2" id="KW-0812">Transmembrane</keyword>
<evidence type="ECO:0000259" key="3">
    <source>
        <dbReference type="PROSITE" id="PS51022"/>
    </source>
</evidence>
<feature type="region of interest" description="Disordered" evidence="1">
    <location>
        <begin position="197"/>
        <end position="220"/>
    </location>
</feature>
<name>A0A3B3QES5_9TELE</name>
<keyword evidence="2" id="KW-1133">Transmembrane helix</keyword>
<dbReference type="Ensembl" id="ENSPKIT00000029251.1">
    <property type="protein sequence ID" value="ENSPKIP00000005257.1"/>
    <property type="gene ID" value="ENSPKIG00000022005.1"/>
</dbReference>
<evidence type="ECO:0000313" key="4">
    <source>
        <dbReference type="Ensembl" id="ENSPKIP00000005257.1"/>
    </source>
</evidence>
<feature type="compositionally biased region" description="Basic and acidic residues" evidence="1">
    <location>
        <begin position="197"/>
        <end position="212"/>
    </location>
</feature>
<sequence>MASMGEPVRLERDISRAVELLEKLQRTGELPPQKLQALKKVLQSEFCNAVREVYEHVYETVDINSTPEVRANATAKVSRRVLTLIAKVFFSFLFVLASLINDQRVSGHRANRAHHTGCILHLPTWAPGFRPVEEHLFCFFVFLSVLPLSGCFGSWSQCSPTCWHVSTSHLSVLNLPRGGPPPHFVLGLCGLRSEHQRRGAEPGQRHKQEYKKQKGVQGSL</sequence>
<reference evidence="4" key="2">
    <citation type="submission" date="2025-09" db="UniProtKB">
        <authorList>
            <consortium name="Ensembl"/>
        </authorList>
    </citation>
    <scope>IDENTIFICATION</scope>
</reference>
<keyword evidence="2" id="KW-0472">Membrane</keyword>
<dbReference type="SMART" id="SM00569">
    <property type="entry name" value="L27"/>
    <property type="match status" value="1"/>
</dbReference>
<dbReference type="STRING" id="1676925.ENSPKIP00000005257"/>
<dbReference type="Gene3D" id="1.10.287.650">
    <property type="entry name" value="L27 domain"/>
    <property type="match status" value="1"/>
</dbReference>
<evidence type="ECO:0000313" key="5">
    <source>
        <dbReference type="Proteomes" id="UP000261540"/>
    </source>
</evidence>
<organism evidence="4 5">
    <name type="scientific">Paramormyrops kingsleyae</name>
    <dbReference type="NCBI Taxonomy" id="1676925"/>
    <lineage>
        <taxon>Eukaryota</taxon>
        <taxon>Metazoa</taxon>
        <taxon>Chordata</taxon>
        <taxon>Craniata</taxon>
        <taxon>Vertebrata</taxon>
        <taxon>Euteleostomi</taxon>
        <taxon>Actinopterygii</taxon>
        <taxon>Neopterygii</taxon>
        <taxon>Teleostei</taxon>
        <taxon>Osteoglossocephala</taxon>
        <taxon>Osteoglossomorpha</taxon>
        <taxon>Osteoglossiformes</taxon>
        <taxon>Mormyridae</taxon>
        <taxon>Paramormyrops</taxon>
    </lineage>
</organism>
<reference evidence="4" key="1">
    <citation type="submission" date="2025-08" db="UniProtKB">
        <authorList>
            <consortium name="Ensembl"/>
        </authorList>
    </citation>
    <scope>IDENTIFICATION</scope>
</reference>
<feature type="domain" description="L27" evidence="3">
    <location>
        <begin position="10"/>
        <end position="65"/>
    </location>
</feature>
<dbReference type="InterPro" id="IPR004172">
    <property type="entry name" value="L27_dom"/>
</dbReference>
<dbReference type="AlphaFoldDB" id="A0A3B3QES5"/>
<dbReference type="GeneTree" id="ENSGT00940000153222"/>
<dbReference type="InterPro" id="IPR014775">
    <property type="entry name" value="L27_C"/>
</dbReference>
<dbReference type="PANTHER" id="PTHR14063">
    <property type="entry name" value="PROTEIN LIN-7 HOMOLOG"/>
    <property type="match status" value="1"/>
</dbReference>
<evidence type="ECO:0000256" key="2">
    <source>
        <dbReference type="SAM" id="Phobius"/>
    </source>
</evidence>
<feature type="transmembrane region" description="Helical" evidence="2">
    <location>
        <begin position="81"/>
        <end position="100"/>
    </location>
</feature>
<keyword evidence="5" id="KW-1185">Reference proteome</keyword>
<protein>
    <recommendedName>
        <fullName evidence="3">L27 domain-containing protein</fullName>
    </recommendedName>
</protein>
<dbReference type="InterPro" id="IPR051109">
    <property type="entry name" value="MAM_complex_regulator"/>
</dbReference>
<dbReference type="SUPFAM" id="SSF101288">
    <property type="entry name" value="L27 domain"/>
    <property type="match status" value="1"/>
</dbReference>
<dbReference type="Proteomes" id="UP000261540">
    <property type="component" value="Unplaced"/>
</dbReference>
<proteinExistence type="predicted"/>
<evidence type="ECO:0000256" key="1">
    <source>
        <dbReference type="SAM" id="MobiDB-lite"/>
    </source>
</evidence>
<accession>A0A3B3QES5</accession>
<dbReference type="Pfam" id="PF02828">
    <property type="entry name" value="L27"/>
    <property type="match status" value="1"/>
</dbReference>
<dbReference type="PROSITE" id="PS51022">
    <property type="entry name" value="L27"/>
    <property type="match status" value="1"/>
</dbReference>
<dbReference type="InterPro" id="IPR036892">
    <property type="entry name" value="L27_dom_sf"/>
</dbReference>